<evidence type="ECO:0000259" key="7">
    <source>
        <dbReference type="Pfam" id="PF00534"/>
    </source>
</evidence>
<dbReference type="PANTHER" id="PTHR47779:SF1">
    <property type="entry name" value="SYNTHASE (CCG-9), PUTATIVE (AFU_ORTHOLOGUE AFUA_3G12100)-RELATED"/>
    <property type="match status" value="1"/>
</dbReference>
<evidence type="ECO:0000256" key="3">
    <source>
        <dbReference type="ARBA" id="ARBA00022526"/>
    </source>
</evidence>
<protein>
    <submittedName>
        <fullName evidence="9">Uncharacterized protein</fullName>
    </submittedName>
</protein>
<keyword evidence="6" id="KW-0119">Carbohydrate metabolism</keyword>
<dbReference type="InterPro" id="IPR049438">
    <property type="entry name" value="TreT_GT1"/>
</dbReference>
<comment type="caution">
    <text evidence="9">The sequence shown here is derived from an EMBL/GenBank/DDBJ whole genome shotgun (WGS) entry which is preliminary data.</text>
</comment>
<evidence type="ECO:0000313" key="10">
    <source>
        <dbReference type="Proteomes" id="UP000322530"/>
    </source>
</evidence>
<evidence type="ECO:0000256" key="6">
    <source>
        <dbReference type="ARBA" id="ARBA00023277"/>
    </source>
</evidence>
<organism evidence="9 10">
    <name type="scientific">Dictyobacter arantiisoli</name>
    <dbReference type="NCBI Taxonomy" id="2014874"/>
    <lineage>
        <taxon>Bacteria</taxon>
        <taxon>Bacillati</taxon>
        <taxon>Chloroflexota</taxon>
        <taxon>Ktedonobacteria</taxon>
        <taxon>Ktedonobacterales</taxon>
        <taxon>Dictyobacteraceae</taxon>
        <taxon>Dictyobacter</taxon>
    </lineage>
</organism>
<comment type="similarity">
    <text evidence="1">Belongs to the glycosyltransferase group 1 family. Glycosyltransferase 4 subfamily.</text>
</comment>
<dbReference type="SUPFAM" id="SSF53756">
    <property type="entry name" value="UDP-Glycosyltransferase/glycogen phosphorylase"/>
    <property type="match status" value="1"/>
</dbReference>
<evidence type="ECO:0000313" key="9">
    <source>
        <dbReference type="EMBL" id="GCF09654.1"/>
    </source>
</evidence>
<gene>
    <name evidence="9" type="ORF">KDI_32180</name>
</gene>
<evidence type="ECO:0000256" key="5">
    <source>
        <dbReference type="ARBA" id="ARBA00022679"/>
    </source>
</evidence>
<accession>A0A5A5TFG7</accession>
<dbReference type="InterPro" id="IPR052078">
    <property type="entry name" value="Trehalose_Metab_GTase"/>
</dbReference>
<reference evidence="9 10" key="1">
    <citation type="submission" date="2019-01" db="EMBL/GenBank/DDBJ databases">
        <title>Draft genome sequence of Dictyobacter sp. Uno17.</title>
        <authorList>
            <person name="Wang C.M."/>
            <person name="Zheng Y."/>
            <person name="Sakai Y."/>
            <person name="Abe K."/>
            <person name="Yokota A."/>
            <person name="Yabe S."/>
        </authorList>
    </citation>
    <scope>NUCLEOTIDE SEQUENCE [LARGE SCALE GENOMIC DNA]</scope>
    <source>
        <strain evidence="9 10">Uno17</strain>
    </source>
</reference>
<feature type="domain" description="Glycosyl transferase family 1" evidence="7">
    <location>
        <begin position="410"/>
        <end position="587"/>
    </location>
</feature>
<dbReference type="Pfam" id="PF00534">
    <property type="entry name" value="Glycos_transf_1"/>
    <property type="match status" value="1"/>
</dbReference>
<keyword evidence="10" id="KW-1185">Reference proteome</keyword>
<dbReference type="Pfam" id="PF21269">
    <property type="entry name" value="TreT_GT1"/>
    <property type="match status" value="1"/>
</dbReference>
<proteinExistence type="inferred from homology"/>
<keyword evidence="4" id="KW-0328">Glycosyltransferase</keyword>
<evidence type="ECO:0000259" key="8">
    <source>
        <dbReference type="Pfam" id="PF21269"/>
    </source>
</evidence>
<dbReference type="GO" id="GO:0016757">
    <property type="term" value="F:glycosyltransferase activity"/>
    <property type="evidence" value="ECO:0007669"/>
    <property type="project" value="UniProtKB-KW"/>
</dbReference>
<dbReference type="Gene3D" id="3.40.50.2000">
    <property type="entry name" value="Glycogen Phosphorylase B"/>
    <property type="match status" value="2"/>
</dbReference>
<name>A0A5A5TFG7_9CHLR</name>
<evidence type="ECO:0000256" key="1">
    <source>
        <dbReference type="ARBA" id="ARBA00009481"/>
    </source>
</evidence>
<dbReference type="PANTHER" id="PTHR47779">
    <property type="entry name" value="SYNTHASE (CCG-9), PUTATIVE (AFU_ORTHOLOGUE AFUA_3G12100)-RELATED"/>
    <property type="match status" value="1"/>
</dbReference>
<dbReference type="Proteomes" id="UP000322530">
    <property type="component" value="Unassembled WGS sequence"/>
</dbReference>
<feature type="domain" description="Trehalose synthase N-terminal" evidence="8">
    <location>
        <begin position="205"/>
        <end position="360"/>
    </location>
</feature>
<keyword evidence="3" id="KW-0313">Glucose metabolism</keyword>
<comment type="subunit">
    <text evidence="2">Homodimer.</text>
</comment>
<sequence>MTHFATWGNPCESLPVSVTLENTAENTDMIQEKTQQNNLITQLALPRPTYVSVQIQDGNLQIAESVDNTVVTYHKALHDTAPDEAVITWLKQATNEHNLQFIAASLREGDFTPELPSKLWLLGDIVPYWTPKNTGDYVSPEERVKTIQRRFDQDNLVNVPLTPEREVVVSELVSLEDYRATVMPDQFELLEQFAQKFSGKRLVFINATPQGGGVALMRHALIRLLRLLGVDAHWHILLPCKEVFDVTKSKIHNVLQNVAAPSVELNEEDKQLYREWTQENANVLAPVFQQADVIVVDDPQPAGLIPHIRQINPAASVLYRSHIQIEAELATCEGTPQATTWNFLWDFIQQADLFISHPMKMFVPNNIPTNKILYMPATTDALDGLNKPLTEQQMETYLKLLDQLLIEDGQKPLDARRPYIAQIARFDPSKGIPDVLDAYRQLREILAEKQQPMPQLVIAGNSSIDDPDGVPIFSLIKRMLQTKPYAAFADDIKVVRLPHRDQILDTLLRKSRVVLQLSIKEGFEIKVTEALLKGKPVVAYRTGGIPLQIQDNANGFLVPVGETTQVAKHLYDLMTDEILYESMSNAATGLVNRDYLTIGNATNWLYLAVTLANGKEIEGNYQWVSALAQPNEEEAVA</sequence>
<dbReference type="InterPro" id="IPR001296">
    <property type="entry name" value="Glyco_trans_1"/>
</dbReference>
<keyword evidence="5" id="KW-0808">Transferase</keyword>
<evidence type="ECO:0000256" key="4">
    <source>
        <dbReference type="ARBA" id="ARBA00022676"/>
    </source>
</evidence>
<dbReference type="GO" id="GO:0006006">
    <property type="term" value="P:glucose metabolic process"/>
    <property type="evidence" value="ECO:0007669"/>
    <property type="project" value="UniProtKB-KW"/>
</dbReference>
<dbReference type="EMBL" id="BIXY01000048">
    <property type="protein sequence ID" value="GCF09654.1"/>
    <property type="molecule type" value="Genomic_DNA"/>
</dbReference>
<evidence type="ECO:0000256" key="2">
    <source>
        <dbReference type="ARBA" id="ARBA00011738"/>
    </source>
</evidence>
<dbReference type="AlphaFoldDB" id="A0A5A5TFG7"/>